<dbReference type="InterPro" id="IPR003593">
    <property type="entry name" value="AAA+_ATPase"/>
</dbReference>
<feature type="transmembrane region" description="Helical" evidence="11">
    <location>
        <begin position="229"/>
        <end position="251"/>
    </location>
</feature>
<dbReference type="InterPro" id="IPR036640">
    <property type="entry name" value="ABC1_TM_sf"/>
</dbReference>
<keyword evidence="15" id="KW-1185">Reference proteome</keyword>
<evidence type="ECO:0000256" key="2">
    <source>
        <dbReference type="ARBA" id="ARBA00022448"/>
    </source>
</evidence>
<dbReference type="STRING" id="1314773.A0A3N2Q7R3"/>
<proteinExistence type="inferred from homology"/>
<dbReference type="GO" id="GO:0000041">
    <property type="term" value="P:transition metal ion transport"/>
    <property type="evidence" value="ECO:0007669"/>
    <property type="project" value="UniProtKB-ARBA"/>
</dbReference>
<dbReference type="Pfam" id="PF00005">
    <property type="entry name" value="ABC_tran"/>
    <property type="match status" value="1"/>
</dbReference>
<keyword evidence="4" id="KW-0547">Nucleotide-binding</keyword>
<dbReference type="InterPro" id="IPR027417">
    <property type="entry name" value="P-loop_NTPase"/>
</dbReference>
<dbReference type="EMBL" id="ML119051">
    <property type="protein sequence ID" value="ROT42819.1"/>
    <property type="molecule type" value="Genomic_DNA"/>
</dbReference>
<feature type="region of interest" description="Disordered" evidence="10">
    <location>
        <begin position="314"/>
        <end position="351"/>
    </location>
</feature>
<dbReference type="InterPro" id="IPR017871">
    <property type="entry name" value="ABC_transporter-like_CS"/>
</dbReference>
<reference evidence="14 15" key="1">
    <citation type="journal article" date="2018" name="Mol. Ecol.">
        <title>The obligate alkalophilic soda-lake fungus Sodiomyces alkalinus has shifted to a protein diet.</title>
        <authorList>
            <person name="Grum-Grzhimaylo A.A."/>
            <person name="Falkoski D.L."/>
            <person name="van den Heuvel J."/>
            <person name="Valero-Jimenez C.A."/>
            <person name="Min B."/>
            <person name="Choi I.G."/>
            <person name="Lipzen A."/>
            <person name="Daum C.G."/>
            <person name="Aanen D.K."/>
            <person name="Tsang A."/>
            <person name="Henrissat B."/>
            <person name="Bilanenko E.N."/>
            <person name="de Vries R.P."/>
            <person name="van Kan J.A.L."/>
            <person name="Grigoriev I.V."/>
            <person name="Debets A.J.M."/>
        </authorList>
    </citation>
    <scope>NUCLEOTIDE SEQUENCE [LARGE SCALE GENOMIC DNA]</scope>
    <source>
        <strain evidence="14 15">F11</strain>
    </source>
</reference>
<feature type="transmembrane region" description="Helical" evidence="11">
    <location>
        <begin position="179"/>
        <end position="200"/>
    </location>
</feature>
<feature type="region of interest" description="Disordered" evidence="10">
    <location>
        <begin position="65"/>
        <end position="93"/>
    </location>
</feature>
<dbReference type="InterPro" id="IPR011527">
    <property type="entry name" value="ABC1_TM_dom"/>
</dbReference>
<dbReference type="GO" id="GO:0005524">
    <property type="term" value="F:ATP binding"/>
    <property type="evidence" value="ECO:0007669"/>
    <property type="project" value="UniProtKB-KW"/>
</dbReference>
<gene>
    <name evidence="14" type="ORF">SODALDRAFT_319414</name>
</gene>
<keyword evidence="6" id="KW-0809">Transit peptide</keyword>
<comment type="similarity">
    <text evidence="9">Belongs to the ABC transporter superfamily. ABCB family. Heavy Metal importer (TC 3.A.1.210) subfamily.</text>
</comment>
<evidence type="ECO:0000256" key="11">
    <source>
        <dbReference type="SAM" id="Phobius"/>
    </source>
</evidence>
<dbReference type="CDD" id="cd18583">
    <property type="entry name" value="ABC_6TM_HMT1"/>
    <property type="match status" value="1"/>
</dbReference>
<keyword evidence="2" id="KW-0813">Transport</keyword>
<dbReference type="PROSITE" id="PS00211">
    <property type="entry name" value="ABC_TRANSPORTER_1"/>
    <property type="match status" value="1"/>
</dbReference>
<feature type="transmembrane region" description="Helical" evidence="11">
    <location>
        <begin position="624"/>
        <end position="643"/>
    </location>
</feature>
<dbReference type="PANTHER" id="PTHR24221:SF651">
    <property type="entry name" value="HEAVY METAL TOLERANCE PROTEIN"/>
    <property type="match status" value="1"/>
</dbReference>
<feature type="domain" description="ABC transporter" evidence="12">
    <location>
        <begin position="715"/>
        <end position="949"/>
    </location>
</feature>
<dbReference type="SUPFAM" id="SSF52540">
    <property type="entry name" value="P-loop containing nucleoside triphosphate hydrolases"/>
    <property type="match status" value="1"/>
</dbReference>
<feature type="transmembrane region" description="Helical" evidence="11">
    <location>
        <begin position="36"/>
        <end position="55"/>
    </location>
</feature>
<dbReference type="GeneID" id="39577930"/>
<evidence type="ECO:0000313" key="15">
    <source>
        <dbReference type="Proteomes" id="UP000272025"/>
    </source>
</evidence>
<dbReference type="InterPro" id="IPR039421">
    <property type="entry name" value="Type_1_exporter"/>
</dbReference>
<dbReference type="PROSITE" id="PS50929">
    <property type="entry name" value="ABC_TM1F"/>
    <property type="match status" value="1"/>
</dbReference>
<accession>A0A3N2Q7R3</accession>
<evidence type="ECO:0000256" key="8">
    <source>
        <dbReference type="ARBA" id="ARBA00023136"/>
    </source>
</evidence>
<feature type="domain" description="ABC transmembrane type-1" evidence="13">
    <location>
        <begin position="399"/>
        <end position="681"/>
    </location>
</feature>
<evidence type="ECO:0000256" key="10">
    <source>
        <dbReference type="SAM" id="MobiDB-lite"/>
    </source>
</evidence>
<keyword evidence="5" id="KW-0067">ATP-binding</keyword>
<dbReference type="RefSeq" id="XP_028470625.1">
    <property type="nucleotide sequence ID" value="XM_028609452.1"/>
</dbReference>
<dbReference type="AlphaFoldDB" id="A0A3N2Q7R3"/>
<evidence type="ECO:0000256" key="3">
    <source>
        <dbReference type="ARBA" id="ARBA00022692"/>
    </source>
</evidence>
<keyword evidence="7 11" id="KW-1133">Transmembrane helix</keyword>
<dbReference type="Gene3D" id="1.20.1560.10">
    <property type="entry name" value="ABC transporter type 1, transmembrane domain"/>
    <property type="match status" value="1"/>
</dbReference>
<evidence type="ECO:0000313" key="14">
    <source>
        <dbReference type="EMBL" id="ROT42819.1"/>
    </source>
</evidence>
<dbReference type="InterPro" id="IPR003439">
    <property type="entry name" value="ABC_transporter-like_ATP-bd"/>
</dbReference>
<feature type="transmembrane region" description="Helical" evidence="11">
    <location>
        <begin position="105"/>
        <end position="128"/>
    </location>
</feature>
<feature type="transmembrane region" description="Helical" evidence="11">
    <location>
        <begin position="148"/>
        <end position="167"/>
    </location>
</feature>
<name>A0A3N2Q7R3_SODAK</name>
<dbReference type="GO" id="GO:0005774">
    <property type="term" value="C:vacuolar membrane"/>
    <property type="evidence" value="ECO:0007669"/>
    <property type="project" value="TreeGrafter"/>
</dbReference>
<evidence type="ECO:0000256" key="6">
    <source>
        <dbReference type="ARBA" id="ARBA00022946"/>
    </source>
</evidence>
<feature type="region of interest" description="Disordered" evidence="10">
    <location>
        <begin position="1001"/>
        <end position="1041"/>
    </location>
</feature>
<organism evidence="14 15">
    <name type="scientific">Sodiomyces alkalinus (strain CBS 110278 / VKM F-3762 / F11)</name>
    <name type="common">Alkaliphilic filamentous fungus</name>
    <dbReference type="NCBI Taxonomy" id="1314773"/>
    <lineage>
        <taxon>Eukaryota</taxon>
        <taxon>Fungi</taxon>
        <taxon>Dikarya</taxon>
        <taxon>Ascomycota</taxon>
        <taxon>Pezizomycotina</taxon>
        <taxon>Sordariomycetes</taxon>
        <taxon>Hypocreomycetidae</taxon>
        <taxon>Glomerellales</taxon>
        <taxon>Plectosphaerellaceae</taxon>
        <taxon>Sodiomyces</taxon>
    </lineage>
</organism>
<dbReference type="PROSITE" id="PS50893">
    <property type="entry name" value="ABC_TRANSPORTER_2"/>
    <property type="match status" value="1"/>
</dbReference>
<keyword evidence="3 11" id="KW-0812">Transmembrane</keyword>
<evidence type="ECO:0000256" key="7">
    <source>
        <dbReference type="ARBA" id="ARBA00022989"/>
    </source>
</evidence>
<evidence type="ECO:0000256" key="5">
    <source>
        <dbReference type="ARBA" id="ARBA00022840"/>
    </source>
</evidence>
<sequence>MASQEQVLFPATAVSDPLTVPEDSTAARLLNRTLKLYPLVLLLAFFASNVIYSILTAKEEEELAVDTDARGPGGKPLPITKKKRKGNNDSDRNHWGPCLSPASRLVLRSISCVLLLAFCANGVAHFAHVIEVWPAQKRGEDVWRESDAMSVFLIGGTNLYLYFLLSLFEDNDSPSVVHFATWTLALIVETIICLCSFLVAEECTGDNTSTYNPMEVAAEVLSKWQVVDIAVSAVRLVMLFAVVAMYGILWIQQALAEREKREADNVEEATPLLHDSRTSYHIHIGNANSSGNANGLPTGHAIGNANGGAIGSANGHESHTREANGRSVRGRTTRNRSATLNGNGAAPGATGSFRDEQAAFYRPEKIPHMTWWEYLRGYKVFFPYLWPMDSLRLQILFGFCVVLLVAQRIVNIAVPLQVGRLTDSLSSGGSPPWLPLALFIIYKLLQGPSMLLGALRLILWVPISQYSYRALTTSAFEHVHSLSLDFHLGKRTGEVLSALNKGASINQFLEQITFQVGPMLLDLGLAVVFFYRIFDATYAVIVCCIAFWYLYLTVRMARTRADQRRAMTNADREEEAVKNDSITSYETVKYFNAEAWEFKRYRDAISVFQTAEAQVTWGINKMNVIQALVFMSGMAVVLVLGAYQVTSKQRTVGDFVTLIAYLEQLQSPLNFFSTFYRNIQQAMISGERLLELFKIKPTVVDAPGAKPLKECNGHIRWNNVAFHYSDRAPALENLDFECAPGTTTAFVGESGGGKSTIFRLMFRYYNSTKGSIEIDGNDVKDLTIDSVRRFIGVVPQDTTLFNETLMYNLRYANPAATDEEVHEACRTASIHDRIMSFPDGYNTKVGDRGLRLSGGERQRVAIARTILKNPRIIMLDEATSALDAHTEKEIQGKLGKIGEGRTLLLIAHRLSTITQADQIIVLSQGKIVEKGTHNELVQANGKYASMWAKQVEAERAVKVARIASKKAHKLMRKANIPGRRDADSQSDVDGYNSLASSTFLAEGGDGASTSASKCGTVSEDTSSSSRASSDTDSTNSDHHGH</sequence>
<dbReference type="Gene3D" id="3.40.50.300">
    <property type="entry name" value="P-loop containing nucleotide triphosphate hydrolases"/>
    <property type="match status" value="1"/>
</dbReference>
<feature type="transmembrane region" description="Helical" evidence="11">
    <location>
        <begin position="537"/>
        <end position="557"/>
    </location>
</feature>
<dbReference type="Pfam" id="PF00664">
    <property type="entry name" value="ABC_membrane"/>
    <property type="match status" value="1"/>
</dbReference>
<dbReference type="FunFam" id="1.20.1560.10:FF:000050">
    <property type="entry name" value="Vacuolar ABC heavy metal transporter (Hmt1)"/>
    <property type="match status" value="1"/>
</dbReference>
<dbReference type="SUPFAM" id="SSF90123">
    <property type="entry name" value="ABC transporter transmembrane region"/>
    <property type="match status" value="1"/>
</dbReference>
<evidence type="ECO:0000259" key="13">
    <source>
        <dbReference type="PROSITE" id="PS50929"/>
    </source>
</evidence>
<evidence type="ECO:0000256" key="4">
    <source>
        <dbReference type="ARBA" id="ARBA00022741"/>
    </source>
</evidence>
<dbReference type="SMART" id="SM00382">
    <property type="entry name" value="AAA"/>
    <property type="match status" value="1"/>
</dbReference>
<dbReference type="GO" id="GO:0016887">
    <property type="term" value="F:ATP hydrolysis activity"/>
    <property type="evidence" value="ECO:0007669"/>
    <property type="project" value="InterPro"/>
</dbReference>
<evidence type="ECO:0000256" key="9">
    <source>
        <dbReference type="ARBA" id="ARBA00024363"/>
    </source>
</evidence>
<dbReference type="PANTHER" id="PTHR24221">
    <property type="entry name" value="ATP-BINDING CASSETTE SUB-FAMILY B"/>
    <property type="match status" value="1"/>
</dbReference>
<comment type="subcellular location">
    <subcellularLocation>
        <location evidence="1">Membrane</location>
        <topology evidence="1">Multi-pass membrane protein</topology>
    </subcellularLocation>
</comment>
<dbReference type="OrthoDB" id="6500128at2759"/>
<protein>
    <submittedName>
        <fullName evidence="14">Heavy metal tolerance protein</fullName>
    </submittedName>
</protein>
<evidence type="ECO:0000259" key="12">
    <source>
        <dbReference type="PROSITE" id="PS50893"/>
    </source>
</evidence>
<keyword evidence="8 11" id="KW-0472">Membrane</keyword>
<dbReference type="GO" id="GO:0140359">
    <property type="term" value="F:ABC-type transporter activity"/>
    <property type="evidence" value="ECO:0007669"/>
    <property type="project" value="InterPro"/>
</dbReference>
<feature type="compositionally biased region" description="Low complexity" evidence="10">
    <location>
        <begin position="1016"/>
        <end position="1034"/>
    </location>
</feature>
<evidence type="ECO:0000256" key="1">
    <source>
        <dbReference type="ARBA" id="ARBA00004141"/>
    </source>
</evidence>
<dbReference type="FunFam" id="3.40.50.300:FF:000186">
    <property type="entry name" value="ATP-binding cassette sub-family B member 7, mitochondrial"/>
    <property type="match status" value="1"/>
</dbReference>
<dbReference type="Proteomes" id="UP000272025">
    <property type="component" value="Unassembled WGS sequence"/>
</dbReference>